<feature type="transmembrane region" description="Helical" evidence="1">
    <location>
        <begin position="209"/>
        <end position="227"/>
    </location>
</feature>
<proteinExistence type="predicted"/>
<dbReference type="STRING" id="59926.EV02_1727"/>
<feature type="transmembrane region" description="Helical" evidence="1">
    <location>
        <begin position="57"/>
        <end position="80"/>
    </location>
</feature>
<feature type="transmembrane region" description="Helical" evidence="1">
    <location>
        <begin position="183"/>
        <end position="202"/>
    </location>
</feature>
<evidence type="ECO:0000313" key="3">
    <source>
        <dbReference type="Proteomes" id="UP000030345"/>
    </source>
</evidence>
<keyword evidence="1" id="KW-0812">Transmembrane</keyword>
<name>A0A0A2B8X9_PROMR</name>
<keyword evidence="1" id="KW-1133">Transmembrane helix</keyword>
<dbReference type="Proteomes" id="UP000030345">
    <property type="component" value="Unassembled WGS sequence"/>
</dbReference>
<accession>A0A0A2B8X9</accession>
<feature type="transmembrane region" description="Helical" evidence="1">
    <location>
        <begin position="30"/>
        <end position="45"/>
    </location>
</feature>
<protein>
    <submittedName>
        <fullName evidence="2">Uncharacterized protein</fullName>
    </submittedName>
</protein>
<feature type="transmembrane region" description="Helical" evidence="1">
    <location>
        <begin position="379"/>
        <end position="399"/>
    </location>
</feature>
<feature type="transmembrane region" description="Helical" evidence="1">
    <location>
        <begin position="138"/>
        <end position="163"/>
    </location>
</feature>
<feature type="transmembrane region" description="Helical" evidence="1">
    <location>
        <begin position="259"/>
        <end position="278"/>
    </location>
</feature>
<reference evidence="3" key="1">
    <citation type="journal article" date="2014" name="Sci. Data">
        <title>Genomes of diverse isolates of the marine cyanobacterium Prochlorococcus.</title>
        <authorList>
            <person name="Biller S."/>
            <person name="Berube P."/>
            <person name="Thompson J."/>
            <person name="Kelly L."/>
            <person name="Roggensack S."/>
            <person name="Awad L."/>
            <person name="Roache-Johnson K."/>
            <person name="Ding H."/>
            <person name="Giovannoni S.J."/>
            <person name="Moore L.R."/>
            <person name="Chisholm S.W."/>
        </authorList>
    </citation>
    <scope>NUCLEOTIDE SEQUENCE [LARGE SCALE GENOMIC DNA]</scope>
    <source>
        <strain evidence="3">SB</strain>
    </source>
</reference>
<organism evidence="2 3">
    <name type="scientific">Prochlorococcus marinus str. SB</name>
    <dbReference type="NCBI Taxonomy" id="59926"/>
    <lineage>
        <taxon>Bacteria</taxon>
        <taxon>Bacillati</taxon>
        <taxon>Cyanobacteriota</taxon>
        <taxon>Cyanophyceae</taxon>
        <taxon>Synechococcales</taxon>
        <taxon>Prochlorococcaceae</taxon>
        <taxon>Prochlorococcus</taxon>
    </lineage>
</organism>
<evidence type="ECO:0000256" key="1">
    <source>
        <dbReference type="SAM" id="Phobius"/>
    </source>
</evidence>
<dbReference type="AlphaFoldDB" id="A0A0A2B8X9"/>
<dbReference type="EMBL" id="JNAS01000002">
    <property type="protein sequence ID" value="KGG09049.1"/>
    <property type="molecule type" value="Genomic_DNA"/>
</dbReference>
<feature type="transmembrane region" description="Helical" evidence="1">
    <location>
        <begin position="92"/>
        <end position="118"/>
    </location>
</feature>
<feature type="transmembrane region" description="Helical" evidence="1">
    <location>
        <begin position="438"/>
        <end position="456"/>
    </location>
</feature>
<comment type="caution">
    <text evidence="2">The sequence shown here is derived from an EMBL/GenBank/DDBJ whole genome shotgun (WGS) entry which is preliminary data.</text>
</comment>
<gene>
    <name evidence="2" type="ORF">EV02_1727</name>
</gene>
<feature type="transmembrane region" description="Helical" evidence="1">
    <location>
        <begin position="411"/>
        <end position="432"/>
    </location>
</feature>
<sequence>MIIIAYLGIFFFSLLSTVRLQIALSLGPHIYAILILSVFTLSIWREKSLNRLKLWSFPLISGLLFIYTSIFGPYFQSFILNKQVFYVRNIQYLIPVALAYSLLCYVSLNLGLFISRYFRKSYYRLEYLKFSKYSFGRWIFYAVFVIWIFSYIYYLGGPVAILYSDTSRFANQFALDYIQVNLILISRFAGIGSGFLSIAIFYKRNNLKLPVQSKIILIISYIGNLLYFDRGKFIEIAVIIFLSFILSSNFSIRKSLKLLILPMILIFFLNINSSGRIYNKTGLLNIPSAVSYGIKNKMKNPYSLTMETGGPMPMTTQVINLKFKGVKRPISDYLYQINPIPSFLLPKTFKPNFFFENYFNTIGYSGIPVPLVPFSYDCFGSFGFFIFIFAGIFFGLIYNRIIASQKINKNLLFIVPSIIYPIAIAGFAYTMMHGEPRGAIRMMLYVSLFFWLIKFFNRKIIHKLRDNN</sequence>
<feature type="transmembrane region" description="Helical" evidence="1">
    <location>
        <begin position="233"/>
        <end position="252"/>
    </location>
</feature>
<evidence type="ECO:0000313" key="2">
    <source>
        <dbReference type="EMBL" id="KGG09049.1"/>
    </source>
</evidence>
<keyword evidence="1" id="KW-0472">Membrane</keyword>